<reference evidence="3" key="1">
    <citation type="submission" date="2016-12" db="EMBL/GenBank/DDBJ databases">
        <title>Draft Genome Sequences od Carboxydothermus pertinax and islandicus, Hydrogenogenic Carboxydotrophic Bacteria.</title>
        <authorList>
            <person name="Fukuyama Y."/>
            <person name="Ohmae K."/>
            <person name="Yoneda Y."/>
            <person name="Yoshida T."/>
            <person name="Sako Y."/>
        </authorList>
    </citation>
    <scope>NUCLEOTIDE SEQUENCE [LARGE SCALE GENOMIC DNA]</scope>
    <source>
        <strain evidence="3">SET</strain>
    </source>
</reference>
<dbReference type="STRING" id="661089.ciss_03240"/>
<evidence type="ECO:0000313" key="3">
    <source>
        <dbReference type="Proteomes" id="UP000187338"/>
    </source>
</evidence>
<sequence>MASVTVISKKPFKILGIILILSGIGFYFNKVIIKDIYVKSYYQYLLKAEYDRAANYLFYWDEFSDRPAKLPTFKAKNLYLKKTELLKGRGYRVVEIKDISRRIDDGLLIYRVKGIYEVNGEKNSFEDELYFINNKIMIENSTDPYLRYRDGKI</sequence>
<comment type="caution">
    <text evidence="2">The sequence shown here is derived from an EMBL/GenBank/DDBJ whole genome shotgun (WGS) entry which is preliminary data.</text>
</comment>
<keyword evidence="1" id="KW-1133">Transmembrane helix</keyword>
<keyword evidence="1" id="KW-0812">Transmembrane</keyword>
<dbReference type="EMBL" id="BDJL01000007">
    <property type="protein sequence ID" value="GAV24391.1"/>
    <property type="molecule type" value="Genomic_DNA"/>
</dbReference>
<organism evidence="2 3">
    <name type="scientific">Carboxydothermus islandicus</name>
    <dbReference type="NCBI Taxonomy" id="661089"/>
    <lineage>
        <taxon>Bacteria</taxon>
        <taxon>Bacillati</taxon>
        <taxon>Bacillota</taxon>
        <taxon>Clostridia</taxon>
        <taxon>Thermoanaerobacterales</taxon>
        <taxon>Thermoanaerobacteraceae</taxon>
        <taxon>Carboxydothermus</taxon>
    </lineage>
</organism>
<dbReference type="Proteomes" id="UP000187338">
    <property type="component" value="Unassembled WGS sequence"/>
</dbReference>
<name>A0A1L8CZV0_9THEO</name>
<evidence type="ECO:0000313" key="2">
    <source>
        <dbReference type="EMBL" id="GAV24391.1"/>
    </source>
</evidence>
<keyword evidence="1" id="KW-0472">Membrane</keyword>
<dbReference type="AlphaFoldDB" id="A0A1L8CZV0"/>
<evidence type="ECO:0000256" key="1">
    <source>
        <dbReference type="SAM" id="Phobius"/>
    </source>
</evidence>
<keyword evidence="3" id="KW-1185">Reference proteome</keyword>
<protein>
    <submittedName>
        <fullName evidence="2">Uncharacterized protein</fullName>
    </submittedName>
</protein>
<gene>
    <name evidence="2" type="ORF">ciss_03240</name>
</gene>
<accession>A0A1L8CZV0</accession>
<proteinExistence type="predicted"/>
<feature type="transmembrane region" description="Helical" evidence="1">
    <location>
        <begin position="12"/>
        <end position="29"/>
    </location>
</feature>